<accession>A0A401RNW8</accession>
<protein>
    <submittedName>
        <fullName evidence="1">Uncharacterized protein</fullName>
    </submittedName>
</protein>
<dbReference type="AlphaFoldDB" id="A0A401RNW8"/>
<keyword evidence="2" id="KW-1185">Reference proteome</keyword>
<name>A0A401RNW8_CHIPU</name>
<proteinExistence type="predicted"/>
<organism evidence="1 2">
    <name type="scientific">Chiloscyllium punctatum</name>
    <name type="common">Brownbanded bambooshark</name>
    <name type="synonym">Hemiscyllium punctatum</name>
    <dbReference type="NCBI Taxonomy" id="137246"/>
    <lineage>
        <taxon>Eukaryota</taxon>
        <taxon>Metazoa</taxon>
        <taxon>Chordata</taxon>
        <taxon>Craniata</taxon>
        <taxon>Vertebrata</taxon>
        <taxon>Chondrichthyes</taxon>
        <taxon>Elasmobranchii</taxon>
        <taxon>Galeomorphii</taxon>
        <taxon>Galeoidea</taxon>
        <taxon>Orectolobiformes</taxon>
        <taxon>Hemiscylliidae</taxon>
        <taxon>Chiloscyllium</taxon>
    </lineage>
</organism>
<evidence type="ECO:0000313" key="1">
    <source>
        <dbReference type="EMBL" id="GCC19849.1"/>
    </source>
</evidence>
<dbReference type="Proteomes" id="UP000287033">
    <property type="component" value="Unassembled WGS sequence"/>
</dbReference>
<dbReference type="EMBL" id="BEZZ01001617">
    <property type="protein sequence ID" value="GCC19849.1"/>
    <property type="molecule type" value="Genomic_DNA"/>
</dbReference>
<gene>
    <name evidence="1" type="ORF">chiPu_0018574</name>
</gene>
<evidence type="ECO:0000313" key="2">
    <source>
        <dbReference type="Proteomes" id="UP000287033"/>
    </source>
</evidence>
<comment type="caution">
    <text evidence="1">The sequence shown here is derived from an EMBL/GenBank/DDBJ whole genome shotgun (WGS) entry which is preliminary data.</text>
</comment>
<sequence>MGTLSDAAGSQFVMRMDMLGDVAGSRFGDMAGSWLSVADGYVCLVMRLDPGLVMWMDTLGDMAESRFGDADGYAQRWNTA</sequence>
<reference evidence="1 2" key="1">
    <citation type="journal article" date="2018" name="Nat. Ecol. Evol.">
        <title>Shark genomes provide insights into elasmobranch evolution and the origin of vertebrates.</title>
        <authorList>
            <person name="Hara Y"/>
            <person name="Yamaguchi K"/>
            <person name="Onimaru K"/>
            <person name="Kadota M"/>
            <person name="Koyanagi M"/>
            <person name="Keeley SD"/>
            <person name="Tatsumi K"/>
            <person name="Tanaka K"/>
            <person name="Motone F"/>
            <person name="Kageyama Y"/>
            <person name="Nozu R"/>
            <person name="Adachi N"/>
            <person name="Nishimura O"/>
            <person name="Nakagawa R"/>
            <person name="Tanegashima C"/>
            <person name="Kiyatake I"/>
            <person name="Matsumoto R"/>
            <person name="Murakumo K"/>
            <person name="Nishida K"/>
            <person name="Terakita A"/>
            <person name="Kuratani S"/>
            <person name="Sato K"/>
            <person name="Hyodo S Kuraku.S."/>
        </authorList>
    </citation>
    <scope>NUCLEOTIDE SEQUENCE [LARGE SCALE GENOMIC DNA]</scope>
</reference>